<feature type="domain" description="HTH luxR-type" evidence="4">
    <location>
        <begin position="142"/>
        <end position="207"/>
    </location>
</feature>
<reference evidence="6 7" key="1">
    <citation type="submission" date="2017-11" db="EMBL/GenBank/DDBJ databases">
        <title>Genomic Encyclopedia of Archaeal and Bacterial Type Strains, Phase II (KMG-II): From Individual Species to Whole Genera.</title>
        <authorList>
            <person name="Goeker M."/>
        </authorList>
    </citation>
    <scope>NUCLEOTIDE SEQUENCE [LARGE SCALE GENOMIC DNA]</scope>
    <source>
        <strain evidence="6 7">DSM 28175</strain>
    </source>
</reference>
<keyword evidence="7" id="KW-1185">Reference proteome</keyword>
<dbReference type="SUPFAM" id="SSF52172">
    <property type="entry name" value="CheY-like"/>
    <property type="match status" value="1"/>
</dbReference>
<dbReference type="Pfam" id="PF00072">
    <property type="entry name" value="Response_reg"/>
    <property type="match status" value="1"/>
</dbReference>
<dbReference type="GO" id="GO:0000160">
    <property type="term" value="P:phosphorelay signal transduction system"/>
    <property type="evidence" value="ECO:0007669"/>
    <property type="project" value="InterPro"/>
</dbReference>
<dbReference type="InterPro" id="IPR039420">
    <property type="entry name" value="WalR-like"/>
</dbReference>
<evidence type="ECO:0000259" key="5">
    <source>
        <dbReference type="PROSITE" id="PS50110"/>
    </source>
</evidence>
<dbReference type="GO" id="GO:0003677">
    <property type="term" value="F:DNA binding"/>
    <property type="evidence" value="ECO:0007669"/>
    <property type="project" value="UniProtKB-KW"/>
</dbReference>
<feature type="modified residue" description="4-aspartylphosphate" evidence="3">
    <location>
        <position position="57"/>
    </location>
</feature>
<evidence type="ECO:0000256" key="1">
    <source>
        <dbReference type="ARBA" id="ARBA00022553"/>
    </source>
</evidence>
<dbReference type="OrthoDB" id="9797341at2"/>
<dbReference type="InterPro" id="IPR001789">
    <property type="entry name" value="Sig_transdc_resp-reg_receiver"/>
</dbReference>
<dbReference type="RefSeq" id="WP_100339448.1">
    <property type="nucleotide sequence ID" value="NZ_PGFJ01000001.1"/>
</dbReference>
<sequence>MGPLQIALVDDHKLFRSGIAAMVNDLNGYSIMFEAANGHELMRKISSKLKPDIILLDINMPQMDGISTAQWLRSNYPDVNIIVLSMFEDADKVLTMVKLGVKGYLLKDAEPHEFEQALSNVAQNEVYFPAFVTRHLISNFNKPVDTIKLNGREIEFLKLTGTELTYKEIADQMCVSVRTVDGYRDQLFDKLQIKSRVGLVLYAIKNKLIEV</sequence>
<dbReference type="Proteomes" id="UP000242687">
    <property type="component" value="Unassembled WGS sequence"/>
</dbReference>
<dbReference type="PANTHER" id="PTHR43214">
    <property type="entry name" value="TWO-COMPONENT RESPONSE REGULATOR"/>
    <property type="match status" value="1"/>
</dbReference>
<protein>
    <submittedName>
        <fullName evidence="6">DNA-binding NarL/FixJ family response regulator</fullName>
    </submittedName>
</protein>
<dbReference type="InterPro" id="IPR016032">
    <property type="entry name" value="Sig_transdc_resp-reg_C-effctor"/>
</dbReference>
<name>A0A2H9VQR9_9SPHI</name>
<dbReference type="Pfam" id="PF00196">
    <property type="entry name" value="GerE"/>
    <property type="match status" value="1"/>
</dbReference>
<dbReference type="PROSITE" id="PS50110">
    <property type="entry name" value="RESPONSE_REGULATORY"/>
    <property type="match status" value="1"/>
</dbReference>
<dbReference type="GO" id="GO:0006355">
    <property type="term" value="P:regulation of DNA-templated transcription"/>
    <property type="evidence" value="ECO:0007669"/>
    <property type="project" value="InterPro"/>
</dbReference>
<dbReference type="InterPro" id="IPR058245">
    <property type="entry name" value="NreC/VraR/RcsB-like_REC"/>
</dbReference>
<dbReference type="CDD" id="cd06170">
    <property type="entry name" value="LuxR_C_like"/>
    <property type="match status" value="1"/>
</dbReference>
<comment type="caution">
    <text evidence="6">The sequence shown here is derived from an EMBL/GenBank/DDBJ whole genome shotgun (WGS) entry which is preliminary data.</text>
</comment>
<feature type="domain" description="Response regulatory" evidence="5">
    <location>
        <begin position="5"/>
        <end position="122"/>
    </location>
</feature>
<keyword evidence="2 6" id="KW-0238">DNA-binding</keyword>
<dbReference type="InterPro" id="IPR000792">
    <property type="entry name" value="Tscrpt_reg_LuxR_C"/>
</dbReference>
<gene>
    <name evidence="6" type="ORF">CLV57_0137</name>
</gene>
<evidence type="ECO:0000259" key="4">
    <source>
        <dbReference type="PROSITE" id="PS50043"/>
    </source>
</evidence>
<dbReference type="AlphaFoldDB" id="A0A2H9VQR9"/>
<proteinExistence type="predicted"/>
<dbReference type="SUPFAM" id="SSF46894">
    <property type="entry name" value="C-terminal effector domain of the bipartite response regulators"/>
    <property type="match status" value="1"/>
</dbReference>
<dbReference type="CDD" id="cd17535">
    <property type="entry name" value="REC_NarL-like"/>
    <property type="match status" value="1"/>
</dbReference>
<evidence type="ECO:0000313" key="7">
    <source>
        <dbReference type="Proteomes" id="UP000242687"/>
    </source>
</evidence>
<dbReference type="Gene3D" id="3.40.50.2300">
    <property type="match status" value="1"/>
</dbReference>
<dbReference type="InterPro" id="IPR011006">
    <property type="entry name" value="CheY-like_superfamily"/>
</dbReference>
<dbReference type="PANTHER" id="PTHR43214:SF43">
    <property type="entry name" value="TWO-COMPONENT RESPONSE REGULATOR"/>
    <property type="match status" value="1"/>
</dbReference>
<organism evidence="6 7">
    <name type="scientific">Mucilaginibacter auburnensis</name>
    <dbReference type="NCBI Taxonomy" id="1457233"/>
    <lineage>
        <taxon>Bacteria</taxon>
        <taxon>Pseudomonadati</taxon>
        <taxon>Bacteroidota</taxon>
        <taxon>Sphingobacteriia</taxon>
        <taxon>Sphingobacteriales</taxon>
        <taxon>Sphingobacteriaceae</taxon>
        <taxon>Mucilaginibacter</taxon>
    </lineage>
</organism>
<evidence type="ECO:0000256" key="2">
    <source>
        <dbReference type="ARBA" id="ARBA00023125"/>
    </source>
</evidence>
<dbReference type="SMART" id="SM00448">
    <property type="entry name" value="REC"/>
    <property type="match status" value="1"/>
</dbReference>
<dbReference type="SMART" id="SM00421">
    <property type="entry name" value="HTH_LUXR"/>
    <property type="match status" value="1"/>
</dbReference>
<evidence type="ECO:0000256" key="3">
    <source>
        <dbReference type="PROSITE-ProRule" id="PRU00169"/>
    </source>
</evidence>
<keyword evidence="1 3" id="KW-0597">Phosphoprotein</keyword>
<evidence type="ECO:0000313" key="6">
    <source>
        <dbReference type="EMBL" id="PJJ83159.1"/>
    </source>
</evidence>
<dbReference type="EMBL" id="PGFJ01000001">
    <property type="protein sequence ID" value="PJJ83159.1"/>
    <property type="molecule type" value="Genomic_DNA"/>
</dbReference>
<dbReference type="PROSITE" id="PS50043">
    <property type="entry name" value="HTH_LUXR_2"/>
    <property type="match status" value="1"/>
</dbReference>
<accession>A0A2H9VQR9</accession>